<dbReference type="PROSITE" id="PS51679">
    <property type="entry name" value="SAM_MT_C5"/>
    <property type="match status" value="1"/>
</dbReference>
<keyword evidence="1 6" id="KW-0489">Methyltransferase</keyword>
<organism evidence="9 10">
    <name type="scientific">Helicobacter valdiviensis</name>
    <dbReference type="NCBI Taxonomy" id="1458358"/>
    <lineage>
        <taxon>Bacteria</taxon>
        <taxon>Pseudomonadati</taxon>
        <taxon>Campylobacterota</taxon>
        <taxon>Epsilonproteobacteria</taxon>
        <taxon>Campylobacterales</taxon>
        <taxon>Helicobacteraceae</taxon>
        <taxon>Helicobacter</taxon>
    </lineage>
</organism>
<name>A0A2W6MT30_9HELI</name>
<dbReference type="AlphaFoldDB" id="A0A2W6MT30"/>
<keyword evidence="4" id="KW-0680">Restriction system</keyword>
<dbReference type="SUPFAM" id="SSF53335">
    <property type="entry name" value="S-adenosyl-L-methionine-dependent methyltransferases"/>
    <property type="match status" value="1"/>
</dbReference>
<keyword evidence="3 6" id="KW-0949">S-adenosyl-L-methionine</keyword>
<dbReference type="GO" id="GO:0009307">
    <property type="term" value="P:DNA restriction-modification system"/>
    <property type="evidence" value="ECO:0007669"/>
    <property type="project" value="UniProtKB-KW"/>
</dbReference>
<proteinExistence type="inferred from homology"/>
<comment type="similarity">
    <text evidence="6 7">Belongs to the class I-like SAM-binding methyltransferase superfamily. C5-methyltransferase family.</text>
</comment>
<gene>
    <name evidence="9" type="ORF">B6S12_07540</name>
</gene>
<dbReference type="Gene3D" id="3.40.50.150">
    <property type="entry name" value="Vaccinia Virus protein VP39"/>
    <property type="match status" value="1"/>
</dbReference>
<evidence type="ECO:0000256" key="2">
    <source>
        <dbReference type="ARBA" id="ARBA00022679"/>
    </source>
</evidence>
<dbReference type="PANTHER" id="PTHR46098">
    <property type="entry name" value="TRNA (CYTOSINE(38)-C(5))-METHYLTRANSFERASE"/>
    <property type="match status" value="1"/>
</dbReference>
<dbReference type="RefSeq" id="WP_111230195.1">
    <property type="nucleotide sequence ID" value="NZ_NBIU01000023.1"/>
</dbReference>
<keyword evidence="2 6" id="KW-0808">Transferase</keyword>
<reference evidence="9 10" key="1">
    <citation type="submission" date="2017-03" db="EMBL/GenBank/DDBJ databases">
        <title>Genomic and clinical evidence uncovers the enterohepatic species Helicobacter valdiviensis as a potential human intestinal pathogen.</title>
        <authorList>
            <person name="Fresia P."/>
            <person name="Jara R."/>
            <person name="Sierra R."/>
            <person name="Ferres I."/>
            <person name="Greif G."/>
            <person name="Iraola G."/>
            <person name="Collado L."/>
        </authorList>
    </citation>
    <scope>NUCLEOTIDE SEQUENCE [LARGE SCALE GENOMIC DNA]</scope>
    <source>
        <strain evidence="9 10">WBE14</strain>
    </source>
</reference>
<dbReference type="Proteomes" id="UP000249746">
    <property type="component" value="Unassembled WGS sequence"/>
</dbReference>
<dbReference type="GO" id="GO:0032259">
    <property type="term" value="P:methylation"/>
    <property type="evidence" value="ECO:0007669"/>
    <property type="project" value="UniProtKB-KW"/>
</dbReference>
<evidence type="ECO:0000256" key="5">
    <source>
        <dbReference type="ARBA" id="ARBA00047422"/>
    </source>
</evidence>
<dbReference type="InterPro" id="IPR029063">
    <property type="entry name" value="SAM-dependent_MTases_sf"/>
</dbReference>
<evidence type="ECO:0000313" key="10">
    <source>
        <dbReference type="Proteomes" id="UP000249746"/>
    </source>
</evidence>
<dbReference type="InterPro" id="IPR018117">
    <property type="entry name" value="C5_DNA_meth_AS"/>
</dbReference>
<protein>
    <recommendedName>
        <fullName evidence="8">Cytosine-specific methyltransferase</fullName>
        <ecNumber evidence="8">2.1.1.37</ecNumber>
    </recommendedName>
</protein>
<dbReference type="InterPro" id="IPR001525">
    <property type="entry name" value="C5_MeTfrase"/>
</dbReference>
<dbReference type="PANTHER" id="PTHR46098:SF1">
    <property type="entry name" value="TRNA (CYTOSINE(38)-C(5))-METHYLTRANSFERASE"/>
    <property type="match status" value="1"/>
</dbReference>
<dbReference type="EMBL" id="NBIU01000023">
    <property type="protein sequence ID" value="PZT47705.1"/>
    <property type="molecule type" value="Genomic_DNA"/>
</dbReference>
<dbReference type="PROSITE" id="PS00094">
    <property type="entry name" value="C5_MTASE_1"/>
    <property type="match status" value="1"/>
</dbReference>
<comment type="catalytic activity">
    <reaction evidence="5 8">
        <text>a 2'-deoxycytidine in DNA + S-adenosyl-L-methionine = a 5-methyl-2'-deoxycytidine in DNA + S-adenosyl-L-homocysteine + H(+)</text>
        <dbReference type="Rhea" id="RHEA:13681"/>
        <dbReference type="Rhea" id="RHEA-COMP:11369"/>
        <dbReference type="Rhea" id="RHEA-COMP:11370"/>
        <dbReference type="ChEBI" id="CHEBI:15378"/>
        <dbReference type="ChEBI" id="CHEBI:57856"/>
        <dbReference type="ChEBI" id="CHEBI:59789"/>
        <dbReference type="ChEBI" id="CHEBI:85452"/>
        <dbReference type="ChEBI" id="CHEBI:85454"/>
        <dbReference type="EC" id="2.1.1.37"/>
    </reaction>
</comment>
<dbReference type="OrthoDB" id="9813719at2"/>
<evidence type="ECO:0000256" key="1">
    <source>
        <dbReference type="ARBA" id="ARBA00022603"/>
    </source>
</evidence>
<sequence length="269" mass="30651">MNILDLFSGIGGFSYGFKLANKENQTLAFVEKEEYCQKLLKKNFPNSKIFGDVLCVGAKELQDLGQIDVVCAGFPCQDLSRAGKKAGLEGERSGLFYEAIRIVTEVSPKYILFENVPELIWRDDYREEFTKTLQAIGYDCWWQTLCASSFGYPHKRKRAYVLCFKASPNSSLFGRILHRAFFYFYANEKPHLPSKEIISICSEYRRRTKKGDYTLHCKDIRRDDGLSSLLYQVRALGNSIIPKIAKLYALSLQTLEEIKGANLVCGGVR</sequence>
<evidence type="ECO:0000256" key="7">
    <source>
        <dbReference type="RuleBase" id="RU000416"/>
    </source>
</evidence>
<dbReference type="NCBIfam" id="TIGR00675">
    <property type="entry name" value="dcm"/>
    <property type="match status" value="1"/>
</dbReference>
<feature type="active site" evidence="6">
    <location>
        <position position="76"/>
    </location>
</feature>
<accession>A0A2W6MT30</accession>
<keyword evidence="10" id="KW-1185">Reference proteome</keyword>
<evidence type="ECO:0000313" key="9">
    <source>
        <dbReference type="EMBL" id="PZT47705.1"/>
    </source>
</evidence>
<comment type="caution">
    <text evidence="9">The sequence shown here is derived from an EMBL/GenBank/DDBJ whole genome shotgun (WGS) entry which is preliminary data.</text>
</comment>
<evidence type="ECO:0000256" key="6">
    <source>
        <dbReference type="PROSITE-ProRule" id="PRU01016"/>
    </source>
</evidence>
<dbReference type="GO" id="GO:0003886">
    <property type="term" value="F:DNA (cytosine-5-)-methyltransferase activity"/>
    <property type="evidence" value="ECO:0007669"/>
    <property type="project" value="UniProtKB-EC"/>
</dbReference>
<dbReference type="EC" id="2.1.1.37" evidence="8"/>
<evidence type="ECO:0000256" key="8">
    <source>
        <dbReference type="RuleBase" id="RU000417"/>
    </source>
</evidence>
<dbReference type="PRINTS" id="PR00105">
    <property type="entry name" value="C5METTRFRASE"/>
</dbReference>
<dbReference type="Pfam" id="PF00145">
    <property type="entry name" value="DNA_methylase"/>
    <property type="match status" value="1"/>
</dbReference>
<dbReference type="InterPro" id="IPR050750">
    <property type="entry name" value="C5-MTase"/>
</dbReference>
<evidence type="ECO:0000256" key="4">
    <source>
        <dbReference type="ARBA" id="ARBA00022747"/>
    </source>
</evidence>
<evidence type="ECO:0000256" key="3">
    <source>
        <dbReference type="ARBA" id="ARBA00022691"/>
    </source>
</evidence>